<keyword evidence="7" id="KW-0472">Membrane</keyword>
<sequence>MASSTDAHPWLRPLVVAGGAVATYALISEIFGRYPHLLWGRPDPSDIRQKIFFDAKKARGGRVLCVGHRAGGGEEAENTVSAVNNCVANGAAGCQIDARMTKDGVAVAYHSGLKNLTGADKELKDLNYDDIPPLKKELPPNLLIPHPVKTDGGRLSLLKDVLAALGPDMFAILELWDDDQATVDAVYRELVNSGRKNRTVWGNPFNKSLKEKLMAKDTSVPCITVKPEFLRIVALYTMGLLPFVSIPNNLVYNVPLVNSLIVNLFAKVAEMKGKKVGWWFWAKAYMAKVLINRPGLWRHLERRGVPVVIWILNEEGDWSYAVRHPDGITAIQTDYPKAFSAWMARA</sequence>
<comment type="subcellular location">
    <subcellularLocation>
        <location evidence="1">Membrane</location>
    </subcellularLocation>
</comment>
<keyword evidence="5" id="KW-1133">Transmembrane helix</keyword>
<dbReference type="PROSITE" id="PS51704">
    <property type="entry name" value="GP_PDE"/>
    <property type="match status" value="1"/>
</dbReference>
<dbReference type="GO" id="GO:0016020">
    <property type="term" value="C:membrane"/>
    <property type="evidence" value="ECO:0007669"/>
    <property type="project" value="UniProtKB-SubCell"/>
</dbReference>
<dbReference type="Pfam" id="PF03009">
    <property type="entry name" value="GDPD"/>
    <property type="match status" value="1"/>
</dbReference>
<evidence type="ECO:0000313" key="10">
    <source>
        <dbReference type="Proteomes" id="UP000041254"/>
    </source>
</evidence>
<dbReference type="OrthoDB" id="311925at2759"/>
<evidence type="ECO:0000256" key="3">
    <source>
        <dbReference type="ARBA" id="ARBA00022692"/>
    </source>
</evidence>
<dbReference type="InterPro" id="IPR017946">
    <property type="entry name" value="PLC-like_Pdiesterase_TIM-brl"/>
</dbReference>
<dbReference type="VEuPathDB" id="CryptoDB:Vbra_7437"/>
<dbReference type="PANTHER" id="PTHR42758:SF2">
    <property type="entry name" value="PHOSPHATIDYLGLYCEROL PHOSPHOLIPASE C"/>
    <property type="match status" value="1"/>
</dbReference>
<dbReference type="GO" id="GO:0046475">
    <property type="term" value="P:glycerophospholipid catabolic process"/>
    <property type="evidence" value="ECO:0007669"/>
    <property type="project" value="TreeGrafter"/>
</dbReference>
<dbReference type="InterPro" id="IPR052271">
    <property type="entry name" value="GDPD-Related"/>
</dbReference>
<keyword evidence="6" id="KW-0443">Lipid metabolism</keyword>
<feature type="domain" description="GP-PDE" evidence="8">
    <location>
        <begin position="63"/>
        <end position="343"/>
    </location>
</feature>
<evidence type="ECO:0000256" key="5">
    <source>
        <dbReference type="ARBA" id="ARBA00022989"/>
    </source>
</evidence>
<organism evidence="9 10">
    <name type="scientific">Vitrella brassicaformis (strain CCMP3155)</name>
    <dbReference type="NCBI Taxonomy" id="1169540"/>
    <lineage>
        <taxon>Eukaryota</taxon>
        <taxon>Sar</taxon>
        <taxon>Alveolata</taxon>
        <taxon>Colpodellida</taxon>
        <taxon>Vitrellaceae</taxon>
        <taxon>Vitrella</taxon>
    </lineage>
</organism>
<evidence type="ECO:0000256" key="1">
    <source>
        <dbReference type="ARBA" id="ARBA00004370"/>
    </source>
</evidence>
<comment type="similarity">
    <text evidence="2">Belongs to the glycerophosphoryl diester phosphodiesterase family.</text>
</comment>
<dbReference type="GO" id="GO:0008081">
    <property type="term" value="F:phosphoric diester hydrolase activity"/>
    <property type="evidence" value="ECO:0007669"/>
    <property type="project" value="InterPro"/>
</dbReference>
<keyword evidence="10" id="KW-1185">Reference proteome</keyword>
<protein>
    <recommendedName>
        <fullName evidence="8">GP-PDE domain-containing protein</fullName>
    </recommendedName>
</protein>
<accession>A0A0G4EI86</accession>
<evidence type="ECO:0000256" key="6">
    <source>
        <dbReference type="ARBA" id="ARBA00023098"/>
    </source>
</evidence>
<dbReference type="InterPro" id="IPR030395">
    <property type="entry name" value="GP_PDE_dom"/>
</dbReference>
<reference evidence="9 10" key="1">
    <citation type="submission" date="2014-11" db="EMBL/GenBank/DDBJ databases">
        <authorList>
            <person name="Zhu J."/>
            <person name="Qi W."/>
            <person name="Song R."/>
        </authorList>
    </citation>
    <scope>NUCLEOTIDE SEQUENCE [LARGE SCALE GENOMIC DNA]</scope>
</reference>
<dbReference type="AlphaFoldDB" id="A0A0G4EI86"/>
<evidence type="ECO:0000259" key="8">
    <source>
        <dbReference type="PROSITE" id="PS51704"/>
    </source>
</evidence>
<proteinExistence type="inferred from homology"/>
<evidence type="ECO:0000256" key="4">
    <source>
        <dbReference type="ARBA" id="ARBA00022801"/>
    </source>
</evidence>
<keyword evidence="3" id="KW-0812">Transmembrane</keyword>
<dbReference type="PhylomeDB" id="A0A0G4EI86"/>
<dbReference type="SUPFAM" id="SSF51695">
    <property type="entry name" value="PLC-like phosphodiesterases"/>
    <property type="match status" value="1"/>
</dbReference>
<dbReference type="STRING" id="1169540.A0A0G4EI86"/>
<dbReference type="Gene3D" id="3.20.20.190">
    <property type="entry name" value="Phosphatidylinositol (PI) phosphodiesterase"/>
    <property type="match status" value="1"/>
</dbReference>
<dbReference type="PANTHER" id="PTHR42758">
    <property type="entry name" value="PHOSPHATIDYLGLYCEROL PHOSPHOLIPASE C"/>
    <property type="match status" value="1"/>
</dbReference>
<dbReference type="InParanoid" id="A0A0G4EI86"/>
<evidence type="ECO:0000256" key="2">
    <source>
        <dbReference type="ARBA" id="ARBA00007277"/>
    </source>
</evidence>
<name>A0A0G4EI86_VITBC</name>
<dbReference type="Proteomes" id="UP000041254">
    <property type="component" value="Unassembled WGS sequence"/>
</dbReference>
<evidence type="ECO:0000256" key="7">
    <source>
        <dbReference type="ARBA" id="ARBA00023136"/>
    </source>
</evidence>
<dbReference type="OMA" id="TIWASAN"/>
<dbReference type="GO" id="GO:0005737">
    <property type="term" value="C:cytoplasm"/>
    <property type="evidence" value="ECO:0007669"/>
    <property type="project" value="UniProtKB-ARBA"/>
</dbReference>
<keyword evidence="4" id="KW-0378">Hydrolase</keyword>
<dbReference type="EMBL" id="CDMY01000231">
    <property type="protein sequence ID" value="CEL95591.1"/>
    <property type="molecule type" value="Genomic_DNA"/>
</dbReference>
<evidence type="ECO:0000313" key="9">
    <source>
        <dbReference type="EMBL" id="CEL95591.1"/>
    </source>
</evidence>
<gene>
    <name evidence="9" type="ORF">Vbra_7437</name>
</gene>